<reference evidence="2" key="1">
    <citation type="submission" date="2018-02" db="EMBL/GenBank/DDBJ databases">
        <title>Rhizophora mucronata_Transcriptome.</title>
        <authorList>
            <person name="Meera S.P."/>
            <person name="Sreeshan A."/>
            <person name="Augustine A."/>
        </authorList>
    </citation>
    <scope>NUCLEOTIDE SEQUENCE</scope>
    <source>
        <tissue evidence="2">Leaf</tissue>
    </source>
</reference>
<evidence type="ECO:0000313" key="2">
    <source>
        <dbReference type="EMBL" id="MBX54202.1"/>
    </source>
</evidence>
<keyword evidence="1" id="KW-0812">Transmembrane</keyword>
<sequence>MLARNNVGNNCAAGYAFLLIIPLLELSFGRGSFQYLLLCIL</sequence>
<proteinExistence type="predicted"/>
<keyword evidence="1" id="KW-1133">Transmembrane helix</keyword>
<evidence type="ECO:0000256" key="1">
    <source>
        <dbReference type="SAM" id="Phobius"/>
    </source>
</evidence>
<protein>
    <submittedName>
        <fullName evidence="2">Uncharacterized protein</fullName>
    </submittedName>
</protein>
<dbReference type="AlphaFoldDB" id="A0A2P2PHN2"/>
<dbReference type="EMBL" id="GGEC01073718">
    <property type="protein sequence ID" value="MBX54202.1"/>
    <property type="molecule type" value="Transcribed_RNA"/>
</dbReference>
<organism evidence="2">
    <name type="scientific">Rhizophora mucronata</name>
    <name type="common">Asiatic mangrove</name>
    <dbReference type="NCBI Taxonomy" id="61149"/>
    <lineage>
        <taxon>Eukaryota</taxon>
        <taxon>Viridiplantae</taxon>
        <taxon>Streptophyta</taxon>
        <taxon>Embryophyta</taxon>
        <taxon>Tracheophyta</taxon>
        <taxon>Spermatophyta</taxon>
        <taxon>Magnoliopsida</taxon>
        <taxon>eudicotyledons</taxon>
        <taxon>Gunneridae</taxon>
        <taxon>Pentapetalae</taxon>
        <taxon>rosids</taxon>
        <taxon>fabids</taxon>
        <taxon>Malpighiales</taxon>
        <taxon>Rhizophoraceae</taxon>
        <taxon>Rhizophora</taxon>
    </lineage>
</organism>
<accession>A0A2P2PHN2</accession>
<feature type="transmembrane region" description="Helical" evidence="1">
    <location>
        <begin position="12"/>
        <end position="28"/>
    </location>
</feature>
<keyword evidence="1" id="KW-0472">Membrane</keyword>
<name>A0A2P2PHN2_RHIMU</name>